<keyword evidence="4" id="KW-1185">Reference proteome</keyword>
<evidence type="ECO:0000313" key="3">
    <source>
        <dbReference type="EMBL" id="MBE9190712.1"/>
    </source>
</evidence>
<dbReference type="PRINTS" id="PR00420">
    <property type="entry name" value="RNGMNOXGNASE"/>
</dbReference>
<reference evidence="3 4" key="1">
    <citation type="submission" date="2020-10" db="EMBL/GenBank/DDBJ databases">
        <authorList>
            <person name="Castelo-Branco R."/>
            <person name="Eusebio N."/>
            <person name="Adriana R."/>
            <person name="Vieira A."/>
            <person name="Brugerolle De Fraissinette N."/>
            <person name="Rezende De Castro R."/>
            <person name="Schneider M.P."/>
            <person name="Vasconcelos V."/>
            <person name="Leao P.N."/>
        </authorList>
    </citation>
    <scope>NUCLEOTIDE SEQUENCE [LARGE SCALE GENOMIC DNA]</scope>
    <source>
        <strain evidence="3 4">LEGE 06123</strain>
    </source>
</reference>
<evidence type="ECO:0000313" key="4">
    <source>
        <dbReference type="Proteomes" id="UP000651156"/>
    </source>
</evidence>
<dbReference type="InterPro" id="IPR050493">
    <property type="entry name" value="FAD-dep_Monooxygenase_BioMet"/>
</dbReference>
<name>A0ABR9UR08_9CHRO</name>
<evidence type="ECO:0000256" key="1">
    <source>
        <dbReference type="ARBA" id="ARBA00023002"/>
    </source>
</evidence>
<organism evidence="3 4">
    <name type="scientific">Gloeocapsopsis crepidinum LEGE 06123</name>
    <dbReference type="NCBI Taxonomy" id="588587"/>
    <lineage>
        <taxon>Bacteria</taxon>
        <taxon>Bacillati</taxon>
        <taxon>Cyanobacteriota</taxon>
        <taxon>Cyanophyceae</taxon>
        <taxon>Oscillatoriophycideae</taxon>
        <taxon>Chroococcales</taxon>
        <taxon>Chroococcaceae</taxon>
        <taxon>Gloeocapsopsis</taxon>
    </lineage>
</organism>
<dbReference type="SUPFAM" id="SSF51905">
    <property type="entry name" value="FAD/NAD(P)-binding domain"/>
    <property type="match status" value="1"/>
</dbReference>
<dbReference type="Gene3D" id="3.50.50.60">
    <property type="entry name" value="FAD/NAD(P)-binding domain"/>
    <property type="match status" value="1"/>
</dbReference>
<dbReference type="PROSITE" id="PS51257">
    <property type="entry name" value="PROKAR_LIPOPROTEIN"/>
    <property type="match status" value="1"/>
</dbReference>
<protein>
    <submittedName>
        <fullName evidence="3">FAD-dependent monooxygenase</fullName>
    </submittedName>
</protein>
<dbReference type="PANTHER" id="PTHR13789:SF309">
    <property type="entry name" value="PUTATIVE (AFU_ORTHOLOGUE AFUA_6G14510)-RELATED"/>
    <property type="match status" value="1"/>
</dbReference>
<dbReference type="PANTHER" id="PTHR13789">
    <property type="entry name" value="MONOOXYGENASE"/>
    <property type="match status" value="1"/>
</dbReference>
<keyword evidence="1" id="KW-0560">Oxidoreductase</keyword>
<dbReference type="GO" id="GO:0004497">
    <property type="term" value="F:monooxygenase activity"/>
    <property type="evidence" value="ECO:0007669"/>
    <property type="project" value="UniProtKB-KW"/>
</dbReference>
<gene>
    <name evidence="3" type="ORF">IQ230_10175</name>
</gene>
<proteinExistence type="predicted"/>
<keyword evidence="2 3" id="KW-0503">Monooxygenase</keyword>
<sequence>MSKPLRIAVIGAGVAGCLIVRGLQQLEVEIFCIEKGPEENLLAGTGLNVGPNALKILQQIDPELAAALQTAGTSLPWNSWKAGLTDGRVIFDLPLLQVADNPGIRIRWSQLYRQLRSHLTNVYYNTTVVEMGYTHSSAPLYLVVEDQVTGERHQFHEIDLILGCDGRYSQVRQTFIDTPQPAHLGTCIYRLLVPNTPQLIDDYQQWFHNGSRLLAFSIPGDEVYIAGSFPIAADLVIPEIAKSPDFLWQCYKPQQGYSQVCEFLVTAICENIEQIHWARIQEIPPAFGDARGHILCLGDSSHAMFPTLGQGATQAFEDGCFFVAQVRRYLAHQRNFSVPALVESFTATRRDRIKFVQQFSRDASDSLLAGSNPITELQAKTQNSFLEKLRRLYRDTPNCD</sequence>
<comment type="caution">
    <text evidence="3">The sequence shown here is derived from an EMBL/GenBank/DDBJ whole genome shotgun (WGS) entry which is preliminary data.</text>
</comment>
<evidence type="ECO:0000256" key="2">
    <source>
        <dbReference type="ARBA" id="ARBA00023033"/>
    </source>
</evidence>
<dbReference type="RefSeq" id="WP_193931884.1">
    <property type="nucleotide sequence ID" value="NZ_CAWPMZ010000043.1"/>
</dbReference>
<accession>A0ABR9UR08</accession>
<dbReference type="EMBL" id="JADEWN010000020">
    <property type="protein sequence ID" value="MBE9190712.1"/>
    <property type="molecule type" value="Genomic_DNA"/>
</dbReference>
<dbReference type="Proteomes" id="UP000651156">
    <property type="component" value="Unassembled WGS sequence"/>
</dbReference>
<dbReference type="InterPro" id="IPR036188">
    <property type="entry name" value="FAD/NAD-bd_sf"/>
</dbReference>